<dbReference type="PANTHER" id="PTHR10367">
    <property type="entry name" value="MRNA-CAPPING ENZYME"/>
    <property type="match status" value="1"/>
</dbReference>
<dbReference type="GO" id="GO:0004484">
    <property type="term" value="F:mRNA guanylyltransferase activity"/>
    <property type="evidence" value="ECO:0007669"/>
    <property type="project" value="TreeGrafter"/>
</dbReference>
<dbReference type="InterPro" id="IPR016130">
    <property type="entry name" value="Tyr_Pase_AS"/>
</dbReference>
<evidence type="ECO:0000313" key="4">
    <source>
        <dbReference type="Proteomes" id="UP000232323"/>
    </source>
</evidence>
<dbReference type="GO" id="GO:0016787">
    <property type="term" value="F:hydrolase activity"/>
    <property type="evidence" value="ECO:0007669"/>
    <property type="project" value="UniProtKB-ARBA"/>
</dbReference>
<feature type="region of interest" description="Disordered" evidence="1">
    <location>
        <begin position="211"/>
        <end position="233"/>
    </location>
</feature>
<feature type="domain" description="Tyrosine specific protein phosphatases" evidence="2">
    <location>
        <begin position="120"/>
        <end position="181"/>
    </location>
</feature>
<dbReference type="PANTHER" id="PTHR10367:SF17">
    <property type="entry name" value="MRNA-CAPPING ENZYME"/>
    <property type="match status" value="1"/>
</dbReference>
<dbReference type="GO" id="GO:0006370">
    <property type="term" value="P:7-methylguanosine mRNA capping"/>
    <property type="evidence" value="ECO:0007669"/>
    <property type="project" value="TreeGrafter"/>
</dbReference>
<dbReference type="SUPFAM" id="SSF52799">
    <property type="entry name" value="(Phosphotyrosine protein) phosphatases II"/>
    <property type="match status" value="1"/>
</dbReference>
<dbReference type="InterPro" id="IPR029021">
    <property type="entry name" value="Prot-tyrosine_phosphatase-like"/>
</dbReference>
<dbReference type="Gene3D" id="3.90.190.10">
    <property type="entry name" value="Protein tyrosine phosphatase superfamily"/>
    <property type="match status" value="1"/>
</dbReference>
<evidence type="ECO:0000313" key="3">
    <source>
        <dbReference type="EMBL" id="GAX78328.1"/>
    </source>
</evidence>
<dbReference type="PROSITE" id="PS00383">
    <property type="entry name" value="TYR_PHOSPHATASE_1"/>
    <property type="match status" value="1"/>
</dbReference>
<keyword evidence="4" id="KW-1185">Reference proteome</keyword>
<organism evidence="3 4">
    <name type="scientific">Chlamydomonas eustigma</name>
    <dbReference type="NCBI Taxonomy" id="1157962"/>
    <lineage>
        <taxon>Eukaryota</taxon>
        <taxon>Viridiplantae</taxon>
        <taxon>Chlorophyta</taxon>
        <taxon>core chlorophytes</taxon>
        <taxon>Chlorophyceae</taxon>
        <taxon>CS clade</taxon>
        <taxon>Chlamydomonadales</taxon>
        <taxon>Chlamydomonadaceae</taxon>
        <taxon>Chlamydomonas</taxon>
    </lineage>
</organism>
<feature type="compositionally biased region" description="Polar residues" evidence="1">
    <location>
        <begin position="215"/>
        <end position="225"/>
    </location>
</feature>
<dbReference type="STRING" id="1157962.A0A250X5J1"/>
<proteinExistence type="predicted"/>
<name>A0A250X5J1_9CHLO</name>
<reference evidence="3 4" key="1">
    <citation type="submission" date="2017-08" db="EMBL/GenBank/DDBJ databases">
        <title>Acidophilic green algal genome provides insights into adaptation to an acidic environment.</title>
        <authorList>
            <person name="Hirooka S."/>
            <person name="Hirose Y."/>
            <person name="Kanesaki Y."/>
            <person name="Higuchi S."/>
            <person name="Fujiwara T."/>
            <person name="Onuma R."/>
            <person name="Era A."/>
            <person name="Ohbayashi R."/>
            <person name="Uzuka A."/>
            <person name="Nozaki H."/>
            <person name="Yoshikawa H."/>
            <person name="Miyagishima S.Y."/>
        </authorList>
    </citation>
    <scope>NUCLEOTIDE SEQUENCE [LARGE SCALE GENOMIC DNA]</scope>
    <source>
        <strain evidence="3 4">NIES-2499</strain>
    </source>
</reference>
<sequence>MIEPEARASEQPSTSETIPTVLTKLGKWAKCPAMGEPVSPTLFIPCKTPFSSTIMETWSPDDPPLHPFTVPQLIEEQKLRGRTVGLILDLSNHECLYSNDVPPDVRHVHIQLVAKELPAQDFVDEVCRVAKAFWAECPSLYIAIHCAYGYNRTGFTLCSYLIQELGMSVNEALAAFLTARPPGIKHGEFVEELRLRYEECGSSAASSPVRHAAESSGSCSRQPQSICPDDGGGVSVSGKGGGYGRGERGSNYFSANSVVIEGGTLSRELSQLVLSATSEAGIDAVHPQLSNADVDRVHPQSSELLRSDLHDASSSGQHACHSLDPVPPLSPPNGIIHAYTPKANAPGSATSTLRSVGSGGRQRAAIGKLLGRPSPSGPSLVVENDSLGLSERAILHGLRHASCSLEDASNMVPEQLETLLEEKGSSSTHTMSRVSLKDIAWD</sequence>
<comment type="caution">
    <text evidence="3">The sequence shown here is derived from an EMBL/GenBank/DDBJ whole genome shotgun (WGS) entry which is preliminary data.</text>
</comment>
<dbReference type="InterPro" id="IPR000387">
    <property type="entry name" value="Tyr_Pase_dom"/>
</dbReference>
<dbReference type="CDD" id="cd14502">
    <property type="entry name" value="RNA_5'-triphosphatase"/>
    <property type="match status" value="1"/>
</dbReference>
<dbReference type="Pfam" id="PF22785">
    <property type="entry name" value="Tc-R-P"/>
    <property type="match status" value="1"/>
</dbReference>
<gene>
    <name evidence="3" type="ORF">CEUSTIGMA_g5770.t1</name>
</gene>
<dbReference type="OrthoDB" id="428974at2759"/>
<dbReference type="PROSITE" id="PS50056">
    <property type="entry name" value="TYR_PHOSPHATASE_2"/>
    <property type="match status" value="1"/>
</dbReference>
<dbReference type="AlphaFoldDB" id="A0A250X5J1"/>
<dbReference type="Proteomes" id="UP000232323">
    <property type="component" value="Unassembled WGS sequence"/>
</dbReference>
<dbReference type="InterPro" id="IPR051029">
    <property type="entry name" value="mRNA_Capping_Enz/RNA_Phosphat"/>
</dbReference>
<evidence type="ECO:0000259" key="2">
    <source>
        <dbReference type="PROSITE" id="PS50056"/>
    </source>
</evidence>
<dbReference type="EMBL" id="BEGY01000031">
    <property type="protein sequence ID" value="GAX78328.1"/>
    <property type="molecule type" value="Genomic_DNA"/>
</dbReference>
<accession>A0A250X5J1</accession>
<protein>
    <recommendedName>
        <fullName evidence="2">Tyrosine specific protein phosphatases domain-containing protein</fullName>
    </recommendedName>
</protein>
<evidence type="ECO:0000256" key="1">
    <source>
        <dbReference type="SAM" id="MobiDB-lite"/>
    </source>
</evidence>